<comment type="caution">
    <text evidence="1">The sequence shown here is derived from an EMBL/GenBank/DDBJ whole genome shotgun (WGS) entry which is preliminary data.</text>
</comment>
<protein>
    <submittedName>
        <fullName evidence="1">Uncharacterized protein</fullName>
    </submittedName>
</protein>
<dbReference type="Proteomes" id="UP000734854">
    <property type="component" value="Unassembled WGS sequence"/>
</dbReference>
<evidence type="ECO:0000313" key="2">
    <source>
        <dbReference type="Proteomes" id="UP000734854"/>
    </source>
</evidence>
<accession>A0A8J5C2M1</accession>
<gene>
    <name evidence="1" type="ORF">ZIOFF_070563</name>
</gene>
<organism evidence="1 2">
    <name type="scientific">Zingiber officinale</name>
    <name type="common">Ginger</name>
    <name type="synonym">Amomum zingiber</name>
    <dbReference type="NCBI Taxonomy" id="94328"/>
    <lineage>
        <taxon>Eukaryota</taxon>
        <taxon>Viridiplantae</taxon>
        <taxon>Streptophyta</taxon>
        <taxon>Embryophyta</taxon>
        <taxon>Tracheophyta</taxon>
        <taxon>Spermatophyta</taxon>
        <taxon>Magnoliopsida</taxon>
        <taxon>Liliopsida</taxon>
        <taxon>Zingiberales</taxon>
        <taxon>Zingiberaceae</taxon>
        <taxon>Zingiber</taxon>
    </lineage>
</organism>
<dbReference type="EMBL" id="JACMSC010000021">
    <property type="protein sequence ID" value="KAG6469633.1"/>
    <property type="molecule type" value="Genomic_DNA"/>
</dbReference>
<sequence length="458" mass="51374">MWGWEKTGRLVQPEKLQDSGLDQYTFCGAYVPVANCLNLNLQEEIGVEEPWVNEHLGLGENERNGRDGLIGKLCERLRAYARRPGLTGQELQWFTQVAGLRANARISRSRIARVTSLHAKAKINRSGIAEVCGPIRGSVEQEVQVGMYRVSGSNNGDVRQELQVGTHRIVAILAIALPLWAPKLSRFRASDLTASGGGEWVLLVQVKTESRFTPRRLLDVFCGSSHSMPLVHTMLRASLNKHLTKWVPARMTPPLRMIAVESGVPDRPAPDSAAPVALLPPAAAAEPEAISSDGSGQRLRTLLGMSDCMSLNMTKLCADRRQLAIRLSDLYRRCTEMRRRDSEREASPATKQASAESFVQELKLLVLGVRVEELQAKLSESEQRRLRAEHRARRELMAVEVEAAKVELKLANYQTGEEVECVNPKKSFMKSEEFEEFDIYSLLECEEDMKHNNFSYFY</sequence>
<keyword evidence="2" id="KW-1185">Reference proteome</keyword>
<evidence type="ECO:0000313" key="1">
    <source>
        <dbReference type="EMBL" id="KAG6469633.1"/>
    </source>
</evidence>
<proteinExistence type="predicted"/>
<reference evidence="1 2" key="1">
    <citation type="submission" date="2020-08" db="EMBL/GenBank/DDBJ databases">
        <title>Plant Genome Project.</title>
        <authorList>
            <person name="Zhang R.-G."/>
        </authorList>
    </citation>
    <scope>NUCLEOTIDE SEQUENCE [LARGE SCALE GENOMIC DNA]</scope>
    <source>
        <tissue evidence="1">Rhizome</tissue>
    </source>
</reference>
<name>A0A8J5C2M1_ZINOF</name>
<dbReference type="AlphaFoldDB" id="A0A8J5C2M1"/>